<sequence>MQVLIVFAHPDQRSLQASLLKVTIAALEKHGHTVKVSDLYAMNWFPTITESDFPNHEAGTRFQPIRAAAEAYTASAVSADIAAEQAKVMWADMVIFQFPIWWFSMPAIMKGWMDRVLNKNFAFFSGGEGTKGPLQGKKALIITTVGGSEHDFSSDGLLDDISHTLHPIQKGTFRFVGMDALEPVVGYSADSRKPDCFEKTSKLIQERIASIDAAAE</sequence>
<evidence type="ECO:0000313" key="4">
    <source>
        <dbReference type="EMBL" id="GMM57945.1"/>
    </source>
</evidence>
<keyword evidence="5" id="KW-1185">Reference proteome</keyword>
<evidence type="ECO:0000313" key="5">
    <source>
        <dbReference type="Proteomes" id="UP001377567"/>
    </source>
</evidence>
<organism evidence="4 5">
    <name type="scientific">Maudiozyma humilis</name>
    <name type="common">Sour dough yeast</name>
    <name type="synonym">Kazachstania humilis</name>
    <dbReference type="NCBI Taxonomy" id="51915"/>
    <lineage>
        <taxon>Eukaryota</taxon>
        <taxon>Fungi</taxon>
        <taxon>Dikarya</taxon>
        <taxon>Ascomycota</taxon>
        <taxon>Saccharomycotina</taxon>
        <taxon>Saccharomycetes</taxon>
        <taxon>Saccharomycetales</taxon>
        <taxon>Saccharomycetaceae</taxon>
        <taxon>Maudiozyma</taxon>
    </lineage>
</organism>
<keyword evidence="2" id="KW-0560">Oxidoreductase</keyword>
<dbReference type="InterPro" id="IPR003680">
    <property type="entry name" value="Flavodoxin_fold"/>
</dbReference>
<evidence type="ECO:0000256" key="1">
    <source>
        <dbReference type="ARBA" id="ARBA00006252"/>
    </source>
</evidence>
<dbReference type="GO" id="GO:0003955">
    <property type="term" value="F:NAD(P)H dehydrogenase (quinone) activity"/>
    <property type="evidence" value="ECO:0007669"/>
    <property type="project" value="TreeGrafter"/>
</dbReference>
<evidence type="ECO:0000256" key="2">
    <source>
        <dbReference type="ARBA" id="ARBA00023002"/>
    </source>
</evidence>
<protein>
    <recommendedName>
        <fullName evidence="3">Flavodoxin-like fold domain-containing protein</fullName>
    </recommendedName>
</protein>
<dbReference type="GO" id="GO:0005829">
    <property type="term" value="C:cytosol"/>
    <property type="evidence" value="ECO:0007669"/>
    <property type="project" value="TreeGrafter"/>
</dbReference>
<evidence type="ECO:0000259" key="3">
    <source>
        <dbReference type="Pfam" id="PF02525"/>
    </source>
</evidence>
<dbReference type="EMBL" id="BTGD01000018">
    <property type="protein sequence ID" value="GMM57945.1"/>
    <property type="molecule type" value="Genomic_DNA"/>
</dbReference>
<name>A0AAV5S2N4_MAUHU</name>
<comment type="similarity">
    <text evidence="1">Belongs to the NAD(P)H dehydrogenase (quinone) family.</text>
</comment>
<proteinExistence type="inferred from homology"/>
<accession>A0AAV5S2N4</accession>
<dbReference type="Gene3D" id="3.40.50.360">
    <property type="match status" value="1"/>
</dbReference>
<comment type="caution">
    <text evidence="4">The sequence shown here is derived from an EMBL/GenBank/DDBJ whole genome shotgun (WGS) entry which is preliminary data.</text>
</comment>
<dbReference type="PANTHER" id="PTHR10204">
    <property type="entry name" value="NAD P H OXIDOREDUCTASE-RELATED"/>
    <property type="match status" value="1"/>
</dbReference>
<dbReference type="InterPro" id="IPR051545">
    <property type="entry name" value="NAD(P)H_dehydrogenase_qn"/>
</dbReference>
<dbReference type="Pfam" id="PF02525">
    <property type="entry name" value="Flavodoxin_2"/>
    <property type="match status" value="1"/>
</dbReference>
<feature type="domain" description="Flavodoxin-like fold" evidence="3">
    <location>
        <begin position="1"/>
        <end position="194"/>
    </location>
</feature>
<gene>
    <name evidence="4" type="ORF">DAKH74_045610</name>
</gene>
<dbReference type="PANTHER" id="PTHR10204:SF34">
    <property type="entry name" value="NAD(P)H DEHYDROGENASE [QUINONE] 1 ISOFORM 1"/>
    <property type="match status" value="1"/>
</dbReference>
<reference evidence="4 5" key="1">
    <citation type="journal article" date="2023" name="Elife">
        <title>Identification of key yeast species and microbe-microbe interactions impacting larval growth of Drosophila in the wild.</title>
        <authorList>
            <person name="Mure A."/>
            <person name="Sugiura Y."/>
            <person name="Maeda R."/>
            <person name="Honda K."/>
            <person name="Sakurai N."/>
            <person name="Takahashi Y."/>
            <person name="Watada M."/>
            <person name="Katoh T."/>
            <person name="Gotoh A."/>
            <person name="Gotoh Y."/>
            <person name="Taniguchi I."/>
            <person name="Nakamura K."/>
            <person name="Hayashi T."/>
            <person name="Katayama T."/>
            <person name="Uemura T."/>
            <person name="Hattori Y."/>
        </authorList>
    </citation>
    <scope>NUCLEOTIDE SEQUENCE [LARGE SCALE GENOMIC DNA]</scope>
    <source>
        <strain evidence="4 5">KH-74</strain>
    </source>
</reference>
<dbReference type="Proteomes" id="UP001377567">
    <property type="component" value="Unassembled WGS sequence"/>
</dbReference>
<dbReference type="SUPFAM" id="SSF52218">
    <property type="entry name" value="Flavoproteins"/>
    <property type="match status" value="1"/>
</dbReference>
<dbReference type="AlphaFoldDB" id="A0AAV5S2N4"/>
<dbReference type="InterPro" id="IPR029039">
    <property type="entry name" value="Flavoprotein-like_sf"/>
</dbReference>